<evidence type="ECO:0000259" key="3">
    <source>
        <dbReference type="Pfam" id="PF04471"/>
    </source>
</evidence>
<dbReference type="GO" id="GO:0009307">
    <property type="term" value="P:DNA restriction-modification system"/>
    <property type="evidence" value="ECO:0007669"/>
    <property type="project" value="InterPro"/>
</dbReference>
<comment type="subcellular location">
    <subcellularLocation>
        <location evidence="1">Mitochondrion</location>
    </subcellularLocation>
</comment>
<sequence length="229" mass="26370">MLKKLSTVEVGTKFELATMSTLKKLNFDLRRIGGAGDNGVDLTGFWNLKKKLNFPVVVQCKREKKKIGTNYLRELEGVLSRRERKGSLGFLVSSEGFTSKSVTHFNSSILPLFLVHLKELQLKTSSQTKKDDFFENNETSYYISDFKMNKVAEDLIKDLKLNRGRRNKKAVLENQSKDICFDIFEDENFFEVVYNNKTIFVSNNIYKLDNETLKISTTNSVNSENEQFS</sequence>
<keyword evidence="2" id="KW-0496">Mitochondrion</keyword>
<dbReference type="GO" id="GO:0005739">
    <property type="term" value="C:mitochondrion"/>
    <property type="evidence" value="ECO:0007669"/>
    <property type="project" value="UniProtKB-SubCell"/>
</dbReference>
<reference evidence="4" key="1">
    <citation type="submission" date="2020-05" db="EMBL/GenBank/DDBJ databases">
        <title>Phylogenomic resolution of chytrid fungi.</title>
        <authorList>
            <person name="Stajich J.E."/>
            <person name="Amses K."/>
            <person name="Simmons R."/>
            <person name="Seto K."/>
            <person name="Myers J."/>
            <person name="Bonds A."/>
            <person name="Quandt C.A."/>
            <person name="Barry K."/>
            <person name="Liu P."/>
            <person name="Grigoriev I."/>
            <person name="Longcore J.E."/>
            <person name="James T.Y."/>
        </authorList>
    </citation>
    <scope>NUCLEOTIDE SEQUENCE</scope>
    <source>
        <strain evidence="4">JEL0476</strain>
    </source>
</reference>
<dbReference type="GO" id="GO:0006302">
    <property type="term" value="P:double-strand break repair"/>
    <property type="evidence" value="ECO:0007669"/>
    <property type="project" value="UniProtKB-ARBA"/>
</dbReference>
<proteinExistence type="predicted"/>
<dbReference type="PANTHER" id="PTHR28133">
    <property type="entry name" value="REQUIRED FOR RESPIRATORY GROWTH PROTEIN 7, MITOCHONDRIAL"/>
    <property type="match status" value="1"/>
</dbReference>
<dbReference type="SUPFAM" id="SSF52980">
    <property type="entry name" value="Restriction endonuclease-like"/>
    <property type="match status" value="1"/>
</dbReference>
<evidence type="ECO:0000256" key="2">
    <source>
        <dbReference type="ARBA" id="ARBA00023128"/>
    </source>
</evidence>
<evidence type="ECO:0000313" key="5">
    <source>
        <dbReference type="Proteomes" id="UP001211065"/>
    </source>
</evidence>
<dbReference type="InterPro" id="IPR011856">
    <property type="entry name" value="tRNA_endonuc-like_dom_sf"/>
</dbReference>
<feature type="domain" description="Restriction endonuclease type IV Mrr" evidence="3">
    <location>
        <begin position="12"/>
        <end position="120"/>
    </location>
</feature>
<dbReference type="GO" id="GO:0004519">
    <property type="term" value="F:endonuclease activity"/>
    <property type="evidence" value="ECO:0007669"/>
    <property type="project" value="InterPro"/>
</dbReference>
<protein>
    <recommendedName>
        <fullName evidence="3">Restriction endonuclease type IV Mrr domain-containing protein</fullName>
    </recommendedName>
</protein>
<dbReference type="InterPro" id="IPR011335">
    <property type="entry name" value="Restrct_endonuc-II-like"/>
</dbReference>
<organism evidence="4 5">
    <name type="scientific">Clydaea vesicula</name>
    <dbReference type="NCBI Taxonomy" id="447962"/>
    <lineage>
        <taxon>Eukaryota</taxon>
        <taxon>Fungi</taxon>
        <taxon>Fungi incertae sedis</taxon>
        <taxon>Chytridiomycota</taxon>
        <taxon>Chytridiomycota incertae sedis</taxon>
        <taxon>Chytridiomycetes</taxon>
        <taxon>Lobulomycetales</taxon>
        <taxon>Lobulomycetaceae</taxon>
        <taxon>Clydaea</taxon>
    </lineage>
</organism>
<dbReference type="InterPro" id="IPR018828">
    <property type="entry name" value="RRG7"/>
</dbReference>
<gene>
    <name evidence="4" type="ORF">HK099_005047</name>
</gene>
<dbReference type="Gene3D" id="3.40.1350.10">
    <property type="match status" value="1"/>
</dbReference>
<dbReference type="PANTHER" id="PTHR28133:SF1">
    <property type="entry name" value="REQUIRED FOR RESPIRATORY GROWTH PROTEIN 7, MITOCHONDRIAL"/>
    <property type="match status" value="1"/>
</dbReference>
<keyword evidence="5" id="KW-1185">Reference proteome</keyword>
<comment type="caution">
    <text evidence="4">The sequence shown here is derived from an EMBL/GenBank/DDBJ whole genome shotgun (WGS) entry which is preliminary data.</text>
</comment>
<accession>A0AAD5U6I5</accession>
<dbReference type="InterPro" id="IPR007560">
    <property type="entry name" value="Restrct_endonuc_IV_Mrr"/>
</dbReference>
<evidence type="ECO:0000256" key="1">
    <source>
        <dbReference type="ARBA" id="ARBA00004173"/>
    </source>
</evidence>
<dbReference type="Pfam" id="PF04471">
    <property type="entry name" value="Mrr_cat"/>
    <property type="match status" value="1"/>
</dbReference>
<name>A0AAD5U6I5_9FUNG</name>
<evidence type="ECO:0000313" key="4">
    <source>
        <dbReference type="EMBL" id="KAJ3226339.1"/>
    </source>
</evidence>
<dbReference type="EMBL" id="JADGJW010000038">
    <property type="protein sequence ID" value="KAJ3226339.1"/>
    <property type="molecule type" value="Genomic_DNA"/>
</dbReference>
<dbReference type="GO" id="GO:0003677">
    <property type="term" value="F:DNA binding"/>
    <property type="evidence" value="ECO:0007669"/>
    <property type="project" value="InterPro"/>
</dbReference>
<dbReference type="AlphaFoldDB" id="A0AAD5U6I5"/>
<dbReference type="Proteomes" id="UP001211065">
    <property type="component" value="Unassembled WGS sequence"/>
</dbReference>